<dbReference type="VEuPathDB" id="FungiDB:MPH_04739"/>
<accession>K2S6N2</accession>
<name>K2S6N2_MACPH</name>
<keyword evidence="2" id="KW-0812">Transmembrane</keyword>
<dbReference type="EMBL" id="AHHD01000218">
    <property type="protein sequence ID" value="EKG18049.1"/>
    <property type="molecule type" value="Genomic_DNA"/>
</dbReference>
<dbReference type="HOGENOM" id="CLU_1094470_0_0_1"/>
<evidence type="ECO:0000313" key="4">
    <source>
        <dbReference type="Proteomes" id="UP000007129"/>
    </source>
</evidence>
<dbReference type="InParanoid" id="K2S6N2"/>
<protein>
    <submittedName>
        <fullName evidence="3">Uncharacterized protein</fullName>
    </submittedName>
</protein>
<evidence type="ECO:0000256" key="2">
    <source>
        <dbReference type="SAM" id="Phobius"/>
    </source>
</evidence>
<dbReference type="AlphaFoldDB" id="K2S6N2"/>
<dbReference type="Proteomes" id="UP000007129">
    <property type="component" value="Unassembled WGS sequence"/>
</dbReference>
<proteinExistence type="predicted"/>
<sequence length="254" mass="27913">MFRNPANPRKYRIDTGSLPGKEKESMAVGLERDRRIARLIVACCPMASPSGIFNHSCTFCDARLILGAQNSPSFSSFRPGGYKHFRPFKTLHLATGPNRRTCFPLLCHGAGAQAPFTSSCVYLNPQSPANNFGFLPQPYLFGLPHYLDCILHKDLPQAAAMHFILLILLAGLVGLVNPVASQQIYAGFFWCDDISDTSNNNCINYCAAWSGTTTDNCKRTDEGKYISKCLDLPGDVFHLVCQCNCYPPSSSEAS</sequence>
<evidence type="ECO:0000256" key="1">
    <source>
        <dbReference type="SAM" id="MobiDB-lite"/>
    </source>
</evidence>
<organism evidence="3 4">
    <name type="scientific">Macrophomina phaseolina (strain MS6)</name>
    <name type="common">Charcoal rot fungus</name>
    <dbReference type="NCBI Taxonomy" id="1126212"/>
    <lineage>
        <taxon>Eukaryota</taxon>
        <taxon>Fungi</taxon>
        <taxon>Dikarya</taxon>
        <taxon>Ascomycota</taxon>
        <taxon>Pezizomycotina</taxon>
        <taxon>Dothideomycetes</taxon>
        <taxon>Dothideomycetes incertae sedis</taxon>
        <taxon>Botryosphaeriales</taxon>
        <taxon>Botryosphaeriaceae</taxon>
        <taxon>Macrophomina</taxon>
    </lineage>
</organism>
<reference evidence="3 4" key="1">
    <citation type="journal article" date="2012" name="BMC Genomics">
        <title>Tools to kill: Genome of one of the most destructive plant pathogenic fungi Macrophomina phaseolina.</title>
        <authorList>
            <person name="Islam M.S."/>
            <person name="Haque M.S."/>
            <person name="Islam M.M."/>
            <person name="Emdad E.M."/>
            <person name="Halim A."/>
            <person name="Hossen Q.M.M."/>
            <person name="Hossain M.Z."/>
            <person name="Ahmed B."/>
            <person name="Rahim S."/>
            <person name="Rahman M.S."/>
            <person name="Alam M.M."/>
            <person name="Hou S."/>
            <person name="Wan X."/>
            <person name="Saito J.A."/>
            <person name="Alam M."/>
        </authorList>
    </citation>
    <scope>NUCLEOTIDE SEQUENCE [LARGE SCALE GENOMIC DNA]</scope>
    <source>
        <strain evidence="3 4">MS6</strain>
    </source>
</reference>
<keyword evidence="2" id="KW-1133">Transmembrane helix</keyword>
<feature type="region of interest" description="Disordered" evidence="1">
    <location>
        <begin position="1"/>
        <end position="22"/>
    </location>
</feature>
<keyword evidence="2" id="KW-0472">Membrane</keyword>
<feature type="transmembrane region" description="Helical" evidence="2">
    <location>
        <begin position="159"/>
        <end position="180"/>
    </location>
</feature>
<gene>
    <name evidence="3" type="ORF">MPH_04739</name>
</gene>
<evidence type="ECO:0000313" key="3">
    <source>
        <dbReference type="EMBL" id="EKG18049.1"/>
    </source>
</evidence>
<comment type="caution">
    <text evidence="3">The sequence shown here is derived from an EMBL/GenBank/DDBJ whole genome shotgun (WGS) entry which is preliminary data.</text>
</comment>